<gene>
    <name evidence="17" type="primary">RGS19</name>
</gene>
<dbReference type="FunFam" id="1.10.196.10:FF:000001">
    <property type="entry name" value="Regulator of G-protein signaling 8"/>
    <property type="match status" value="1"/>
</dbReference>
<keyword evidence="10" id="KW-0539">Nucleus</keyword>
<evidence type="ECO:0000313" key="17">
    <source>
        <dbReference type="Ensembl" id="ENSDNVP00000000079.1"/>
    </source>
</evidence>
<keyword evidence="8" id="KW-0564">Palmitate</keyword>
<dbReference type="Pfam" id="PF00615">
    <property type="entry name" value="RGS"/>
    <property type="match status" value="1"/>
</dbReference>
<protein>
    <recommendedName>
        <fullName evidence="14">Regulator of G-protein signaling 20</fullName>
    </recommendedName>
</protein>
<keyword evidence="6" id="KW-0832">Ubl conjugation</keyword>
<dbReference type="Gene3D" id="1.10.167.10">
    <property type="entry name" value="Regulator of G-protein Signalling 4, domain 2"/>
    <property type="match status" value="1"/>
</dbReference>
<evidence type="ECO:0000256" key="8">
    <source>
        <dbReference type="ARBA" id="ARBA00023139"/>
    </source>
</evidence>
<keyword evidence="9" id="KW-0325">Glycoprotein</keyword>
<dbReference type="InterPro" id="IPR044926">
    <property type="entry name" value="RGS_subdomain_2"/>
</dbReference>
<evidence type="ECO:0000256" key="15">
    <source>
        <dbReference type="SAM" id="MobiDB-lite"/>
    </source>
</evidence>
<proteinExistence type="predicted"/>
<dbReference type="GO" id="GO:0016020">
    <property type="term" value="C:membrane"/>
    <property type="evidence" value="ECO:0007669"/>
    <property type="project" value="UniProtKB-SubCell"/>
</dbReference>
<dbReference type="InterPro" id="IPR016137">
    <property type="entry name" value="RGS"/>
</dbReference>
<dbReference type="PRINTS" id="PR01301">
    <property type="entry name" value="RGSPROTEIN"/>
</dbReference>
<dbReference type="GO" id="GO:0009968">
    <property type="term" value="P:negative regulation of signal transduction"/>
    <property type="evidence" value="ECO:0007669"/>
    <property type="project" value="UniProtKB-KW"/>
</dbReference>
<keyword evidence="5" id="KW-0734">Signal transduction inhibitor</keyword>
<dbReference type="SMART" id="SM00315">
    <property type="entry name" value="RGS"/>
    <property type="match status" value="1"/>
</dbReference>
<evidence type="ECO:0000259" key="16">
    <source>
        <dbReference type="PROSITE" id="PS50132"/>
    </source>
</evidence>
<comment type="subunit">
    <text evidence="13">Forms a complex with G(alpha)z/i2 subunits and mu-opioid receptors; the formation of this complex results in mu-opioid receptor desensitization. Interacts with OPRM1.</text>
</comment>
<evidence type="ECO:0000256" key="12">
    <source>
        <dbReference type="ARBA" id="ARBA00055468"/>
    </source>
</evidence>
<evidence type="ECO:0000256" key="7">
    <source>
        <dbReference type="ARBA" id="ARBA00023136"/>
    </source>
</evidence>
<keyword evidence="4" id="KW-0963">Cytoplasm</keyword>
<evidence type="ECO:0000313" key="18">
    <source>
        <dbReference type="Proteomes" id="UP000694423"/>
    </source>
</evidence>
<dbReference type="GO" id="GO:0005634">
    <property type="term" value="C:nucleus"/>
    <property type="evidence" value="ECO:0007669"/>
    <property type="project" value="UniProtKB-SubCell"/>
</dbReference>
<feature type="compositionally biased region" description="Low complexity" evidence="15">
    <location>
        <begin position="176"/>
        <end position="187"/>
    </location>
</feature>
<evidence type="ECO:0000256" key="3">
    <source>
        <dbReference type="ARBA" id="ARBA00004635"/>
    </source>
</evidence>
<feature type="compositionally biased region" description="Low complexity" evidence="15">
    <location>
        <begin position="199"/>
        <end position="213"/>
    </location>
</feature>
<reference evidence="17" key="2">
    <citation type="submission" date="2025-09" db="UniProtKB">
        <authorList>
            <consortium name="Ensembl"/>
        </authorList>
    </citation>
    <scope>IDENTIFICATION</scope>
</reference>
<comment type="function">
    <text evidence="12">Inhibits signal transduction by increasing the GTPase activity of G protein alpha subunits thereby driving them into their inactive GDP-bound form. Binds selectively to G(z)-alpha and G(alpha)-i2 subunits, accelerates their GTPase activity and regulates their signaling activities. The G(z)-alpha activity is inhibited by the phosphorylation and palmitoylation of the G-protein. Negatively regulates mu-opioid receptor-mediated activation of the G-proteins.</text>
</comment>
<dbReference type="GO" id="GO:0007186">
    <property type="term" value="P:G protein-coupled receptor signaling pathway"/>
    <property type="evidence" value="ECO:0007669"/>
    <property type="project" value="UniProtKB-ARBA"/>
</dbReference>
<dbReference type="PANTHER" id="PTHR10845:SF145">
    <property type="entry name" value="REGULATOR OF G-PROTEIN SIGNALING 19"/>
    <property type="match status" value="1"/>
</dbReference>
<evidence type="ECO:0000256" key="1">
    <source>
        <dbReference type="ARBA" id="ARBA00004123"/>
    </source>
</evidence>
<dbReference type="AlphaFoldDB" id="A0A8C4IXF4"/>
<dbReference type="Ensembl" id="ENSDNVT00000000092.1">
    <property type="protein sequence ID" value="ENSDNVP00000000079.1"/>
    <property type="gene ID" value="ENSDNVG00000000046.1"/>
</dbReference>
<dbReference type="FunFam" id="1.10.167.10:FF:000015">
    <property type="entry name" value="Regulator of G-protein signaling 17"/>
    <property type="match status" value="1"/>
</dbReference>
<dbReference type="PROSITE" id="PS50132">
    <property type="entry name" value="RGS"/>
    <property type="match status" value="1"/>
</dbReference>
<evidence type="ECO:0000256" key="11">
    <source>
        <dbReference type="ARBA" id="ARBA00023288"/>
    </source>
</evidence>
<evidence type="ECO:0000256" key="14">
    <source>
        <dbReference type="ARBA" id="ARBA00069194"/>
    </source>
</evidence>
<dbReference type="Proteomes" id="UP000694423">
    <property type="component" value="Unplaced"/>
</dbReference>
<accession>A0A8C4IXF4</accession>
<keyword evidence="18" id="KW-1185">Reference proteome</keyword>
<dbReference type="InterPro" id="IPR036305">
    <property type="entry name" value="RGS_sf"/>
</dbReference>
<evidence type="ECO:0000256" key="2">
    <source>
        <dbReference type="ARBA" id="ARBA00004496"/>
    </source>
</evidence>
<evidence type="ECO:0000256" key="13">
    <source>
        <dbReference type="ARBA" id="ARBA00062637"/>
    </source>
</evidence>
<reference evidence="17" key="1">
    <citation type="submission" date="2025-08" db="UniProtKB">
        <authorList>
            <consortium name="Ensembl"/>
        </authorList>
    </citation>
    <scope>IDENTIFICATION</scope>
</reference>
<dbReference type="SUPFAM" id="SSF48097">
    <property type="entry name" value="Regulator of G-protein signaling, RGS"/>
    <property type="match status" value="1"/>
</dbReference>
<comment type="subcellular location">
    <subcellularLocation>
        <location evidence="2">Cytoplasm</location>
    </subcellularLocation>
    <subcellularLocation>
        <location evidence="3">Membrane</location>
        <topology evidence="3">Lipid-anchor</topology>
    </subcellularLocation>
    <subcellularLocation>
        <location evidence="1">Nucleus</location>
    </subcellularLocation>
</comment>
<sequence>MLPGRAVLAAWGRGAGTGGRGSVCDGCGAARLLRGDLGSRERGRGGSHTEVVHRISFFFFPKKKSIEHVCKRLREPAFTRASSGPGRRTRGRAALARRGKAAASGASPCRGFPKKGLNSSFEFATSLTTPFPVRGCVRLLFFSASFFFLARLLPLSPPRRPSLQGARRHGPPGAPPRAAGSAEEAAGTLARAPPGLGSPAAPQRRGAAPGAPQHDPATSAVHEAGTQVRGSPGGPGQRAAAGDRNRSVSRCRGPRGAPPMGPAHPLCARQRAGPASAEPPLPMSRHEASPTTVQPAGHHRPNACCFCWCCCCSCSWNEDRERAWRASRETKLETIPNCEACARPTAEEVRGWAQSFDKLMKSPAGRNVFREFLRTEYSEENMLFWLACEELKSECNKHTIDEKARTIYEDYISILSPKEVSLDSRVREVINRKMQEPSSHTFDDAQLQIYTLMHRDSYPRFLNSAIYKALLHSVSRSSSES</sequence>
<dbReference type="PANTHER" id="PTHR10845">
    <property type="entry name" value="REGULATOR OF G PROTEIN SIGNALING"/>
    <property type="match status" value="1"/>
</dbReference>
<evidence type="ECO:0000256" key="6">
    <source>
        <dbReference type="ARBA" id="ARBA00022843"/>
    </source>
</evidence>
<evidence type="ECO:0000256" key="5">
    <source>
        <dbReference type="ARBA" id="ARBA00022700"/>
    </source>
</evidence>
<evidence type="ECO:0000256" key="4">
    <source>
        <dbReference type="ARBA" id="ARBA00022490"/>
    </source>
</evidence>
<evidence type="ECO:0000256" key="9">
    <source>
        <dbReference type="ARBA" id="ARBA00023180"/>
    </source>
</evidence>
<feature type="region of interest" description="Disordered" evidence="15">
    <location>
        <begin position="158"/>
        <end position="294"/>
    </location>
</feature>
<feature type="domain" description="RGS" evidence="16">
    <location>
        <begin position="355"/>
        <end position="471"/>
    </location>
</feature>
<organism evidence="17 18">
    <name type="scientific">Dromaius novaehollandiae</name>
    <name type="common">Emu</name>
    <dbReference type="NCBI Taxonomy" id="8790"/>
    <lineage>
        <taxon>Eukaryota</taxon>
        <taxon>Metazoa</taxon>
        <taxon>Chordata</taxon>
        <taxon>Craniata</taxon>
        <taxon>Vertebrata</taxon>
        <taxon>Euteleostomi</taxon>
        <taxon>Archelosauria</taxon>
        <taxon>Archosauria</taxon>
        <taxon>Dinosauria</taxon>
        <taxon>Saurischia</taxon>
        <taxon>Theropoda</taxon>
        <taxon>Coelurosauria</taxon>
        <taxon>Aves</taxon>
        <taxon>Palaeognathae</taxon>
        <taxon>Casuariiformes</taxon>
        <taxon>Dromaiidae</taxon>
        <taxon>Dromaius</taxon>
    </lineage>
</organism>
<keyword evidence="11" id="KW-0449">Lipoprotein</keyword>
<dbReference type="GO" id="GO:0005737">
    <property type="term" value="C:cytoplasm"/>
    <property type="evidence" value="ECO:0007669"/>
    <property type="project" value="UniProtKB-SubCell"/>
</dbReference>
<evidence type="ECO:0000256" key="10">
    <source>
        <dbReference type="ARBA" id="ARBA00023242"/>
    </source>
</evidence>
<keyword evidence="7" id="KW-0472">Membrane</keyword>
<name>A0A8C4IXF4_DRONO</name>